<protein>
    <submittedName>
        <fullName evidence="3">EKC/KEOPS complex, subunit Pcc1</fullName>
    </submittedName>
</protein>
<organism evidence="3 4">
    <name type="scientific">Ascosphaera apis ARSEF 7405</name>
    <dbReference type="NCBI Taxonomy" id="392613"/>
    <lineage>
        <taxon>Eukaryota</taxon>
        <taxon>Fungi</taxon>
        <taxon>Dikarya</taxon>
        <taxon>Ascomycota</taxon>
        <taxon>Pezizomycotina</taxon>
        <taxon>Eurotiomycetes</taxon>
        <taxon>Eurotiomycetidae</taxon>
        <taxon>Onygenales</taxon>
        <taxon>Ascosphaeraceae</taxon>
        <taxon>Ascosphaera</taxon>
    </lineage>
</organism>
<dbReference type="Pfam" id="PF09341">
    <property type="entry name" value="Pcc1"/>
    <property type="match status" value="1"/>
</dbReference>
<feature type="region of interest" description="Disordered" evidence="2">
    <location>
        <begin position="54"/>
        <end position="79"/>
    </location>
</feature>
<evidence type="ECO:0000313" key="3">
    <source>
        <dbReference type="EMBL" id="KZZ87618.1"/>
    </source>
</evidence>
<dbReference type="Gene3D" id="3.30.310.50">
    <property type="entry name" value="Alpha-D-phosphohexomutase, C-terminal domain"/>
    <property type="match status" value="1"/>
</dbReference>
<name>A0A167VJH3_9EURO</name>
<gene>
    <name evidence="3" type="ORF">AAP_05529</name>
</gene>
<sequence>MSSAISTQPFPYRLTISLPLPSYRLANAAKRSLEVDKELSSSVSRQISLASITREGEKADSLSNGNLEGSDSDSDVVKQDEPTLLITEYSAATNRMLRVAVNGFMESMGVVLGVMAELDIDVLEHESGYGVDRP</sequence>
<evidence type="ECO:0000256" key="1">
    <source>
        <dbReference type="ARBA" id="ARBA00007073"/>
    </source>
</evidence>
<reference evidence="3 4" key="1">
    <citation type="journal article" date="2016" name="Genome Biol. Evol.">
        <title>Divergent and convergent evolution of fungal pathogenicity.</title>
        <authorList>
            <person name="Shang Y."/>
            <person name="Xiao G."/>
            <person name="Zheng P."/>
            <person name="Cen K."/>
            <person name="Zhan S."/>
            <person name="Wang C."/>
        </authorList>
    </citation>
    <scope>NUCLEOTIDE SEQUENCE [LARGE SCALE GENOMIC DNA]</scope>
    <source>
        <strain evidence="3 4">ARSEF 7405</strain>
    </source>
</reference>
<keyword evidence="4" id="KW-1185">Reference proteome</keyword>
<dbReference type="VEuPathDB" id="FungiDB:AAP_05529"/>
<accession>A0A167VJH3</accession>
<dbReference type="AlphaFoldDB" id="A0A167VJH3"/>
<comment type="similarity">
    <text evidence="1">Belongs to the CTAG/PCC1 family.</text>
</comment>
<dbReference type="EMBL" id="AZGZ01000032">
    <property type="protein sequence ID" value="KZZ87618.1"/>
    <property type="molecule type" value="Genomic_DNA"/>
</dbReference>
<comment type="caution">
    <text evidence="3">The sequence shown here is derived from an EMBL/GenBank/DDBJ whole genome shotgun (WGS) entry which is preliminary data.</text>
</comment>
<evidence type="ECO:0000256" key="2">
    <source>
        <dbReference type="SAM" id="MobiDB-lite"/>
    </source>
</evidence>
<dbReference type="OrthoDB" id="10025739at2759"/>
<dbReference type="InterPro" id="IPR015419">
    <property type="entry name" value="CTAG/Pcc1"/>
</dbReference>
<proteinExistence type="inferred from homology"/>
<evidence type="ECO:0000313" key="4">
    <source>
        <dbReference type="Proteomes" id="UP000242877"/>
    </source>
</evidence>
<dbReference type="Proteomes" id="UP000242877">
    <property type="component" value="Unassembled WGS sequence"/>
</dbReference>